<dbReference type="InterPro" id="IPR050189">
    <property type="entry name" value="MFS_Efflux_Transporters"/>
</dbReference>
<dbReference type="Proteomes" id="UP000256514">
    <property type="component" value="Unassembled WGS sequence"/>
</dbReference>
<proteinExistence type="predicted"/>
<evidence type="ECO:0000256" key="4">
    <source>
        <dbReference type="ARBA" id="ARBA00022989"/>
    </source>
</evidence>
<feature type="transmembrane region" description="Helical" evidence="6">
    <location>
        <begin position="158"/>
        <end position="182"/>
    </location>
</feature>
<dbReference type="Pfam" id="PF07690">
    <property type="entry name" value="MFS_1"/>
    <property type="match status" value="1"/>
</dbReference>
<accession>A0A3D8IV86</accession>
<keyword evidence="3 6" id="KW-0812">Transmembrane</keyword>
<feature type="transmembrane region" description="Helical" evidence="6">
    <location>
        <begin position="99"/>
        <end position="117"/>
    </location>
</feature>
<evidence type="ECO:0000256" key="1">
    <source>
        <dbReference type="ARBA" id="ARBA00004651"/>
    </source>
</evidence>
<feature type="transmembrane region" description="Helical" evidence="6">
    <location>
        <begin position="68"/>
        <end position="87"/>
    </location>
</feature>
<dbReference type="PANTHER" id="PTHR43124:SF3">
    <property type="entry name" value="CHLORAMPHENICOL EFFLUX PUMP RV0191"/>
    <property type="match status" value="1"/>
</dbReference>
<evidence type="ECO:0000256" key="2">
    <source>
        <dbReference type="ARBA" id="ARBA00022475"/>
    </source>
</evidence>
<feature type="transmembrane region" description="Helical" evidence="6">
    <location>
        <begin position="29"/>
        <end position="48"/>
    </location>
</feature>
<feature type="domain" description="Major facilitator superfamily (MFS) profile" evidence="7">
    <location>
        <begin position="30"/>
        <end position="411"/>
    </location>
</feature>
<reference evidence="8 9" key="1">
    <citation type="submission" date="2018-04" db="EMBL/GenBank/DDBJ databases">
        <title>Novel Campyloabacter and Helicobacter Species and Strains.</title>
        <authorList>
            <person name="Mannion A.J."/>
            <person name="Shen Z."/>
            <person name="Fox J.G."/>
        </authorList>
    </citation>
    <scope>NUCLEOTIDE SEQUENCE [LARGE SCALE GENOMIC DNA]</scope>
    <source>
        <strain evidence="8 9">MIT 12-6600</strain>
    </source>
</reference>
<evidence type="ECO:0000313" key="8">
    <source>
        <dbReference type="EMBL" id="RDU68481.1"/>
    </source>
</evidence>
<keyword evidence="4 6" id="KW-1133">Transmembrane helix</keyword>
<gene>
    <name evidence="8" type="ORF">CQA54_01360</name>
</gene>
<feature type="transmembrane region" description="Helical" evidence="6">
    <location>
        <begin position="353"/>
        <end position="372"/>
    </location>
</feature>
<keyword evidence="5 6" id="KW-0472">Membrane</keyword>
<feature type="transmembrane region" description="Helical" evidence="6">
    <location>
        <begin position="123"/>
        <end position="146"/>
    </location>
</feature>
<keyword evidence="9" id="KW-1185">Reference proteome</keyword>
<evidence type="ECO:0000256" key="3">
    <source>
        <dbReference type="ARBA" id="ARBA00022692"/>
    </source>
</evidence>
<feature type="transmembrane region" description="Helical" evidence="6">
    <location>
        <begin position="319"/>
        <end position="341"/>
    </location>
</feature>
<dbReference type="PRINTS" id="PR01035">
    <property type="entry name" value="TCRTETA"/>
</dbReference>
<dbReference type="SUPFAM" id="SSF103473">
    <property type="entry name" value="MFS general substrate transporter"/>
    <property type="match status" value="1"/>
</dbReference>
<dbReference type="InterPro" id="IPR001958">
    <property type="entry name" value="Tet-R_TetA/multi-R_MdtG-like"/>
</dbReference>
<dbReference type="InterPro" id="IPR036259">
    <property type="entry name" value="MFS_trans_sf"/>
</dbReference>
<comment type="caution">
    <text evidence="8">The sequence shown here is derived from an EMBL/GenBank/DDBJ whole genome shotgun (WGS) entry which is preliminary data.</text>
</comment>
<dbReference type="Gene3D" id="1.20.1250.20">
    <property type="entry name" value="MFS general substrate transporter like domains"/>
    <property type="match status" value="1"/>
</dbReference>
<dbReference type="CDD" id="cd17473">
    <property type="entry name" value="MFS_arabinose_efflux_permease_like"/>
    <property type="match status" value="1"/>
</dbReference>
<feature type="transmembrane region" description="Helical" evidence="6">
    <location>
        <begin position="295"/>
        <end position="313"/>
    </location>
</feature>
<evidence type="ECO:0000313" key="9">
    <source>
        <dbReference type="Proteomes" id="UP000256514"/>
    </source>
</evidence>
<dbReference type="PANTHER" id="PTHR43124">
    <property type="entry name" value="PURINE EFFLUX PUMP PBUE"/>
    <property type="match status" value="1"/>
</dbReference>
<dbReference type="OrthoDB" id="9812221at2"/>
<feature type="transmembrane region" description="Helical" evidence="6">
    <location>
        <begin position="264"/>
        <end position="283"/>
    </location>
</feature>
<dbReference type="GO" id="GO:0022857">
    <property type="term" value="F:transmembrane transporter activity"/>
    <property type="evidence" value="ECO:0007669"/>
    <property type="project" value="InterPro"/>
</dbReference>
<feature type="transmembrane region" description="Helical" evidence="6">
    <location>
        <begin position="226"/>
        <end position="244"/>
    </location>
</feature>
<comment type="subcellular location">
    <subcellularLocation>
        <location evidence="1">Cell membrane</location>
        <topology evidence="1">Multi-pass membrane protein</topology>
    </subcellularLocation>
</comment>
<keyword evidence="2" id="KW-1003">Cell membrane</keyword>
<evidence type="ECO:0000259" key="7">
    <source>
        <dbReference type="PROSITE" id="PS50850"/>
    </source>
</evidence>
<evidence type="ECO:0000256" key="5">
    <source>
        <dbReference type="ARBA" id="ARBA00023136"/>
    </source>
</evidence>
<dbReference type="InterPro" id="IPR020846">
    <property type="entry name" value="MFS_dom"/>
</dbReference>
<dbReference type="GO" id="GO:0005886">
    <property type="term" value="C:plasma membrane"/>
    <property type="evidence" value="ECO:0007669"/>
    <property type="project" value="UniProtKB-SubCell"/>
</dbReference>
<dbReference type="AlphaFoldDB" id="A0A3D8IV86"/>
<organism evidence="8 9">
    <name type="scientific">Helicobacter equorum</name>
    <dbReference type="NCBI Taxonomy" id="361872"/>
    <lineage>
        <taxon>Bacteria</taxon>
        <taxon>Pseudomonadati</taxon>
        <taxon>Campylobacterota</taxon>
        <taxon>Epsilonproteobacteria</taxon>
        <taxon>Campylobacterales</taxon>
        <taxon>Helicobacteraceae</taxon>
        <taxon>Helicobacter</taxon>
    </lineage>
</organism>
<sequence length="411" mass="45892">MQVMESVYDCSVSMTKLEKKIHTLTHKPLFLVALFASTSMTVLGNVVISPSLPALSEHFAHIPQADVLVPLILTIPLLFVVFFSPIAGIAIDTFGKLRFLLPSMVIWSSAGVFGFWLDNIYYILISHCVFGIATAFVITSASVLVASYYTGSERQKMLGVQGFATAGGSAVFLSIAGYLSALSWRYPFLVYFLGFVFFILAGIYLFEPKTPKHIPQEHVGDEPFRIWPFIPVYFMGFFVMATYFVSPTRLPFFITQYLHESPKIVGISMAISALSFGIIVLFYERIRIYLSIKQVYLIALAAMGSAFLLFFVFHTYVVVLLGLILLGCGGGLIIVNNNSYLFSIAKPHHRGKAMGFMSSFMFLGQFASPLITQAIYTTLWAFRAFFGTWNYHFCAFGGSRSKKNVRLRALL</sequence>
<feature type="transmembrane region" description="Helical" evidence="6">
    <location>
        <begin position="188"/>
        <end position="206"/>
    </location>
</feature>
<name>A0A3D8IV86_9HELI</name>
<dbReference type="EMBL" id="NXLT01000001">
    <property type="protein sequence ID" value="RDU68481.1"/>
    <property type="molecule type" value="Genomic_DNA"/>
</dbReference>
<dbReference type="PROSITE" id="PS50850">
    <property type="entry name" value="MFS"/>
    <property type="match status" value="1"/>
</dbReference>
<evidence type="ECO:0000256" key="6">
    <source>
        <dbReference type="SAM" id="Phobius"/>
    </source>
</evidence>
<protein>
    <submittedName>
        <fullName evidence="8">MFS transporter</fullName>
    </submittedName>
</protein>
<dbReference type="InterPro" id="IPR011701">
    <property type="entry name" value="MFS"/>
</dbReference>